<reference evidence="6" key="1">
    <citation type="submission" date="2021-03" db="EMBL/GenBank/DDBJ databases">
        <title>Leucobacter chromiisoli sp. nov., isolated from chromium-containing soil of chemical plant.</title>
        <authorList>
            <person name="Xu Z."/>
        </authorList>
    </citation>
    <scope>NUCLEOTIDE SEQUENCE</scope>
    <source>
        <strain evidence="6">A2</strain>
    </source>
</reference>
<dbReference type="Proteomes" id="UP000664398">
    <property type="component" value="Unassembled WGS sequence"/>
</dbReference>
<keyword evidence="3" id="KW-0732">Signal</keyword>
<dbReference type="InterPro" id="IPR048389">
    <property type="entry name" value="YciQ-like_C"/>
</dbReference>
<gene>
    <name evidence="6" type="ORF">J4H91_01855</name>
</gene>
<dbReference type="InterPro" id="IPR018702">
    <property type="entry name" value="DUF2207"/>
</dbReference>
<evidence type="ECO:0000313" key="6">
    <source>
        <dbReference type="EMBL" id="MBO1804062.1"/>
    </source>
</evidence>
<sequence length="620" mass="66136">MRSFMRCASLLAVVLCAVLLTGWAVSPPAAASPSAASPAAPTIVQAGVDDFSFESFDAEYRLGRDEADRATLRTTERLVARFPDFDQNRGIRRDIPRSYDGHSTDLAVVSVTDGEGRPRPYTAKKGRDFLSLTIAVPEGEYVRGRQVYVIEYTQRDVTKRFADTDADEFYWDVNGTDWRQSFGRVGARVALEDGLASALTGSESCYRGRYGSTERCEIVRDGDAFTVDEAQLWPQENVTFAIGFAPGTFAERPFSLFERVPPLAFAGFASGACALLLGLWALTFGRRGARTGRAIIAQYEPPEDIDVAIAAQLLGQPKRAMTAMLLDLAVRGSIRLLHDRERDRFGARPISDRGLEQREQLAFSAIERMAAAGTSGTRSGAGASEEAWFGGASTALGDAAASIRSSAAREVERRGYTRGPAKGVGCAVPLLSVLSLALLTVHAVMDGSDGLLAVVLAVGINACVWLLLGFFALFGKVRRLTPEGALLHEHLQGLREYIRLAEADRIRMLQGVTGAEVDEQRVVRVYERLLPYAVLFGQEHEWQAELARHYAASVPSWLEGGGADLDGVSFSRLQTTVASSPVTHVPSSSSSTGSSFSSSGGSSGGGSSGGGGGGGGGGGV</sequence>
<evidence type="ECO:0000256" key="2">
    <source>
        <dbReference type="SAM" id="Phobius"/>
    </source>
</evidence>
<feature type="compositionally biased region" description="Gly residues" evidence="1">
    <location>
        <begin position="601"/>
        <end position="620"/>
    </location>
</feature>
<feature type="compositionally biased region" description="Low complexity" evidence="1">
    <location>
        <begin position="587"/>
        <end position="600"/>
    </location>
</feature>
<feature type="transmembrane region" description="Helical" evidence="2">
    <location>
        <begin position="423"/>
        <end position="445"/>
    </location>
</feature>
<name>A0A939LX83_9MICO</name>
<feature type="signal peptide" evidence="3">
    <location>
        <begin position="1"/>
        <end position="31"/>
    </location>
</feature>
<dbReference type="EMBL" id="JAGDYL010000001">
    <property type="protein sequence ID" value="MBO1804062.1"/>
    <property type="molecule type" value="Genomic_DNA"/>
</dbReference>
<evidence type="ECO:0000256" key="1">
    <source>
        <dbReference type="SAM" id="MobiDB-lite"/>
    </source>
</evidence>
<dbReference type="AlphaFoldDB" id="A0A939LX83"/>
<dbReference type="Pfam" id="PF09972">
    <property type="entry name" value="DUF2207"/>
    <property type="match status" value="1"/>
</dbReference>
<keyword evidence="7" id="KW-1185">Reference proteome</keyword>
<proteinExistence type="predicted"/>
<comment type="caution">
    <text evidence="6">The sequence shown here is derived from an EMBL/GenBank/DDBJ whole genome shotgun (WGS) entry which is preliminary data.</text>
</comment>
<feature type="domain" description="Predicted membrane protein YciQ-like C-terminal" evidence="5">
    <location>
        <begin position="298"/>
        <end position="545"/>
    </location>
</feature>
<evidence type="ECO:0000259" key="4">
    <source>
        <dbReference type="Pfam" id="PF09972"/>
    </source>
</evidence>
<dbReference type="Pfam" id="PF20990">
    <property type="entry name" value="DUF2207_C"/>
    <property type="match status" value="1"/>
</dbReference>
<evidence type="ECO:0000259" key="5">
    <source>
        <dbReference type="Pfam" id="PF20990"/>
    </source>
</evidence>
<accession>A0A939LX83</accession>
<feature type="region of interest" description="Disordered" evidence="1">
    <location>
        <begin position="579"/>
        <end position="620"/>
    </location>
</feature>
<evidence type="ECO:0000256" key="3">
    <source>
        <dbReference type="SAM" id="SignalP"/>
    </source>
</evidence>
<feature type="transmembrane region" description="Helical" evidence="2">
    <location>
        <begin position="451"/>
        <end position="474"/>
    </location>
</feature>
<dbReference type="RefSeq" id="WP_208044532.1">
    <property type="nucleotide sequence ID" value="NZ_JAGDYL010000001.1"/>
</dbReference>
<organism evidence="6 7">
    <name type="scientific">Leucobacter ruminantium</name>
    <dbReference type="NCBI Taxonomy" id="1289170"/>
    <lineage>
        <taxon>Bacteria</taxon>
        <taxon>Bacillati</taxon>
        <taxon>Actinomycetota</taxon>
        <taxon>Actinomycetes</taxon>
        <taxon>Micrococcales</taxon>
        <taxon>Microbacteriaceae</taxon>
        <taxon>Leucobacter</taxon>
    </lineage>
</organism>
<evidence type="ECO:0000313" key="7">
    <source>
        <dbReference type="Proteomes" id="UP000664398"/>
    </source>
</evidence>
<keyword evidence="2" id="KW-0472">Membrane</keyword>
<keyword evidence="2" id="KW-1133">Transmembrane helix</keyword>
<keyword evidence="2" id="KW-0812">Transmembrane</keyword>
<protein>
    <submittedName>
        <fullName evidence="6">DUF2207 domain-containing protein</fullName>
    </submittedName>
</protein>
<feature type="transmembrane region" description="Helical" evidence="2">
    <location>
        <begin position="263"/>
        <end position="283"/>
    </location>
</feature>
<feature type="domain" description="DUF2207" evidence="4">
    <location>
        <begin position="70"/>
        <end position="244"/>
    </location>
</feature>
<feature type="chain" id="PRO_5037923205" evidence="3">
    <location>
        <begin position="32"/>
        <end position="620"/>
    </location>
</feature>